<evidence type="ECO:0000313" key="1">
    <source>
        <dbReference type="EMBL" id="MUG71160.1"/>
    </source>
</evidence>
<evidence type="ECO:0008006" key="3">
    <source>
        <dbReference type="Google" id="ProtNLM"/>
    </source>
</evidence>
<dbReference type="EMBL" id="WNZX01000007">
    <property type="protein sequence ID" value="MUG71160.1"/>
    <property type="molecule type" value="Genomic_DNA"/>
</dbReference>
<protein>
    <recommendedName>
        <fullName evidence="3">Secreted protein</fullName>
    </recommendedName>
</protein>
<gene>
    <name evidence="1" type="ORF">GNP93_10740</name>
</gene>
<dbReference type="Proteomes" id="UP000450917">
    <property type="component" value="Unassembled WGS sequence"/>
</dbReference>
<proteinExistence type="predicted"/>
<reference evidence="1 2" key="1">
    <citation type="submission" date="2019-11" db="EMBL/GenBank/DDBJ databases">
        <title>Draft genome sequences of five Paenibacillus species of dairy origin.</title>
        <authorList>
            <person name="Olajide A.M."/>
            <person name="Chen S."/>
            <person name="Lapointe G."/>
        </authorList>
    </citation>
    <scope>NUCLEOTIDE SEQUENCE [LARGE SCALE GENOMIC DNA]</scope>
    <source>
        <strain evidence="1 2">2CS3</strain>
    </source>
</reference>
<keyword evidence="2" id="KW-1185">Reference proteome</keyword>
<accession>A0A7X2ZA48</accession>
<dbReference type="AlphaFoldDB" id="A0A7X2ZA48"/>
<sequence length="227" mass="24661">MQAEWKLSKEKPAAGETAQVTVQIRDSDGKPVEKFDVNHEKLMHLIVVSKDLSHFAHLHPDYRQNGLFQADVPFPTDGEYKLIADFIPAGGTARTETHWVAAGSGAGSPSALQPDASLVKTVDGKEVALTFDKLKAGQETTMTFTIKDAQSKAPITNLQPYLGAVGHVVVISGDAEQYLHNHPLDESAKGPNAAFATTFPKAGLYKIWGQFQHEGRVFTVPFTINVP</sequence>
<evidence type="ECO:0000313" key="2">
    <source>
        <dbReference type="Proteomes" id="UP000450917"/>
    </source>
</evidence>
<name>A0A7X2ZA48_9BACL</name>
<comment type="caution">
    <text evidence="1">The sequence shown here is derived from an EMBL/GenBank/DDBJ whole genome shotgun (WGS) entry which is preliminary data.</text>
</comment>
<organism evidence="1 2">
    <name type="scientific">Paenibacillus validus</name>
    <dbReference type="NCBI Taxonomy" id="44253"/>
    <lineage>
        <taxon>Bacteria</taxon>
        <taxon>Bacillati</taxon>
        <taxon>Bacillota</taxon>
        <taxon>Bacilli</taxon>
        <taxon>Bacillales</taxon>
        <taxon>Paenibacillaceae</taxon>
        <taxon>Paenibacillus</taxon>
    </lineage>
</organism>